<dbReference type="PANTHER" id="PTHR34052">
    <property type="entry name" value="GLYCINE-RICH PROTEIN-LIKE"/>
    <property type="match status" value="1"/>
</dbReference>
<protein>
    <recommendedName>
        <fullName evidence="2">Phytocyanin domain-containing protein</fullName>
    </recommendedName>
</protein>
<accession>A0ABM2ZB07</accession>
<evidence type="ECO:0000259" key="2">
    <source>
        <dbReference type="PROSITE" id="PS51485"/>
    </source>
</evidence>
<evidence type="ECO:0000313" key="4">
    <source>
        <dbReference type="RefSeq" id="XP_040939864.1"/>
    </source>
</evidence>
<sequence length="195" mass="21499">MGTDGGVCDGSTRAGRGGRHGGAVSASYNHTNWGWGWGWGWGPYHPPNQTQGPNKINVGGSENWHFGFNYTEWAFQNGPFYFNDTLVFKYDPPSNNTFPHSVYLLPNLWSFLTCDLRRAKMIASPTQGGGDGFHFVLNRWRPYYFACGERNGFHCKVGRMRGGRSQWGCYCRFGARGKVSAAASADMSGSNMAGG</sequence>
<reference evidence="3" key="1">
    <citation type="journal article" date="2020" name="Nat. Genet.">
        <title>Genomic diversifications of five Gossypium allopolyploid species and their impact on cotton improvement.</title>
        <authorList>
            <person name="Chen Z.J."/>
            <person name="Sreedasyam A."/>
            <person name="Ando A."/>
            <person name="Song Q."/>
            <person name="De Santiago L.M."/>
            <person name="Hulse-Kemp A.M."/>
            <person name="Ding M."/>
            <person name="Ye W."/>
            <person name="Kirkbride R.C."/>
            <person name="Jenkins J."/>
            <person name="Plott C."/>
            <person name="Lovell J."/>
            <person name="Lin Y.M."/>
            <person name="Vaughn R."/>
            <person name="Liu B."/>
            <person name="Simpson S."/>
            <person name="Scheffler B.E."/>
            <person name="Wen L."/>
            <person name="Saski C.A."/>
            <person name="Grover C.E."/>
            <person name="Hu G."/>
            <person name="Conover J.L."/>
            <person name="Carlson J.W."/>
            <person name="Shu S."/>
            <person name="Boston L.B."/>
            <person name="Williams M."/>
            <person name="Peterson D.G."/>
            <person name="McGee K."/>
            <person name="Jones D.C."/>
            <person name="Wendel J.F."/>
            <person name="Stelly D.M."/>
            <person name="Grimwood J."/>
            <person name="Schmutz J."/>
        </authorList>
    </citation>
    <scope>NUCLEOTIDE SEQUENCE [LARGE SCALE GENOMIC DNA]</scope>
    <source>
        <strain evidence="3">cv. TM-1</strain>
    </source>
</reference>
<dbReference type="GeneID" id="121211286"/>
<dbReference type="RefSeq" id="XP_040939864.1">
    <property type="nucleotide sequence ID" value="XM_041083930.1"/>
</dbReference>
<dbReference type="InterPro" id="IPR008972">
    <property type="entry name" value="Cupredoxin"/>
</dbReference>
<organism evidence="3 4">
    <name type="scientific">Gossypium hirsutum</name>
    <name type="common">Upland cotton</name>
    <name type="synonym">Gossypium mexicanum</name>
    <dbReference type="NCBI Taxonomy" id="3635"/>
    <lineage>
        <taxon>Eukaryota</taxon>
        <taxon>Viridiplantae</taxon>
        <taxon>Streptophyta</taxon>
        <taxon>Embryophyta</taxon>
        <taxon>Tracheophyta</taxon>
        <taxon>Spermatophyta</taxon>
        <taxon>Magnoliopsida</taxon>
        <taxon>eudicotyledons</taxon>
        <taxon>Gunneridae</taxon>
        <taxon>Pentapetalae</taxon>
        <taxon>rosids</taxon>
        <taxon>malvids</taxon>
        <taxon>Malvales</taxon>
        <taxon>Malvaceae</taxon>
        <taxon>Malvoideae</taxon>
        <taxon>Gossypium</taxon>
    </lineage>
</organism>
<dbReference type="SUPFAM" id="SSF49503">
    <property type="entry name" value="Cupredoxins"/>
    <property type="match status" value="1"/>
</dbReference>
<dbReference type="Gene3D" id="2.60.40.420">
    <property type="entry name" value="Cupredoxins - blue copper proteins"/>
    <property type="match status" value="1"/>
</dbReference>
<evidence type="ECO:0000256" key="1">
    <source>
        <dbReference type="SAM" id="MobiDB-lite"/>
    </source>
</evidence>
<feature type="region of interest" description="Disordered" evidence="1">
    <location>
        <begin position="1"/>
        <end position="21"/>
    </location>
</feature>
<gene>
    <name evidence="4" type="primary">LOC121211286</name>
</gene>
<keyword evidence="3" id="KW-1185">Reference proteome</keyword>
<dbReference type="PROSITE" id="PS51485">
    <property type="entry name" value="PHYTOCYANIN"/>
    <property type="match status" value="1"/>
</dbReference>
<dbReference type="InterPro" id="IPR003245">
    <property type="entry name" value="Phytocyanin_dom"/>
</dbReference>
<dbReference type="Proteomes" id="UP000818029">
    <property type="component" value="Chromosome A12"/>
</dbReference>
<reference evidence="4" key="2">
    <citation type="submission" date="2025-08" db="UniProtKB">
        <authorList>
            <consortium name="RefSeq"/>
        </authorList>
    </citation>
    <scope>IDENTIFICATION</scope>
</reference>
<proteinExistence type="predicted"/>
<evidence type="ECO:0000313" key="3">
    <source>
        <dbReference type="Proteomes" id="UP000818029"/>
    </source>
</evidence>
<dbReference type="PANTHER" id="PTHR34052:SF1">
    <property type="entry name" value="OS06G0216700 PROTEIN"/>
    <property type="match status" value="1"/>
</dbReference>
<name>A0ABM2ZB07_GOSHI</name>
<feature type="domain" description="Phytocyanin" evidence="2">
    <location>
        <begin position="54"/>
        <end position="183"/>
    </location>
</feature>